<evidence type="ECO:0000313" key="3">
    <source>
        <dbReference type="EMBL" id="AKF07107.1"/>
    </source>
</evidence>
<dbReference type="KEGG" id="samy:DB32_004256"/>
<dbReference type="Gene3D" id="2.60.40.1470">
    <property type="entry name" value="ApaG domain"/>
    <property type="match status" value="1"/>
</dbReference>
<protein>
    <recommendedName>
        <fullName evidence="1">Protein ApaG</fullName>
    </recommendedName>
</protein>
<dbReference type="SUPFAM" id="SSF110069">
    <property type="entry name" value="ApaG-like"/>
    <property type="match status" value="1"/>
</dbReference>
<dbReference type="PROSITE" id="PS51087">
    <property type="entry name" value="APAG"/>
    <property type="match status" value="1"/>
</dbReference>
<dbReference type="RefSeq" id="WP_053234404.1">
    <property type="nucleotide sequence ID" value="NZ_CP011125.1"/>
</dbReference>
<evidence type="ECO:0000259" key="2">
    <source>
        <dbReference type="PROSITE" id="PS51087"/>
    </source>
</evidence>
<keyword evidence="4" id="KW-1185">Reference proteome</keyword>
<dbReference type="InterPro" id="IPR050718">
    <property type="entry name" value="ApaG-like"/>
</dbReference>
<gene>
    <name evidence="3" type="ORF">DB32_004256</name>
</gene>
<dbReference type="NCBIfam" id="NF003967">
    <property type="entry name" value="PRK05461.1"/>
    <property type="match status" value="1"/>
</dbReference>
<sequence length="132" mass="14304">MQPTTTSTAITDGIRITVTSRYLAEQSTPLAHRYVWAYTVRITNEGGSAAKLLSRHWIITDARGKIEEVKGPGVVGEQPHLAPGQSFQYTSGCMLATSRGAMRGTYQMVRDDGGGFDAEIATFALELPLTLN</sequence>
<dbReference type="HAMAP" id="MF_00791">
    <property type="entry name" value="ApaG"/>
    <property type="match status" value="1"/>
</dbReference>
<feature type="domain" description="ApaG" evidence="2">
    <location>
        <begin position="8"/>
        <end position="132"/>
    </location>
</feature>
<dbReference type="PANTHER" id="PTHR47191">
    <property type="entry name" value="OS05G0170800 PROTEIN"/>
    <property type="match status" value="1"/>
</dbReference>
<name>A0A0F6YJA6_9BACT</name>
<dbReference type="Proteomes" id="UP000034883">
    <property type="component" value="Chromosome"/>
</dbReference>
<dbReference type="InterPro" id="IPR023065">
    <property type="entry name" value="Uncharacterised_ApaG"/>
</dbReference>
<evidence type="ECO:0000256" key="1">
    <source>
        <dbReference type="ARBA" id="ARBA00017693"/>
    </source>
</evidence>
<evidence type="ECO:0000313" key="4">
    <source>
        <dbReference type="Proteomes" id="UP000034883"/>
    </source>
</evidence>
<accession>A0A0F6YJA6</accession>
<reference evidence="3 4" key="1">
    <citation type="submission" date="2015-03" db="EMBL/GenBank/DDBJ databases">
        <title>Genome assembly of Sandaracinus amylolyticus DSM 53668.</title>
        <authorList>
            <person name="Sharma G."/>
            <person name="Subramanian S."/>
        </authorList>
    </citation>
    <scope>NUCLEOTIDE SEQUENCE [LARGE SCALE GENOMIC DNA]</scope>
    <source>
        <strain evidence="3 4">DSM 53668</strain>
    </source>
</reference>
<dbReference type="PANTHER" id="PTHR47191:SF2">
    <property type="entry name" value="OS05G0170800 PROTEIN"/>
    <property type="match status" value="1"/>
</dbReference>
<organism evidence="3 4">
    <name type="scientific">Sandaracinus amylolyticus</name>
    <dbReference type="NCBI Taxonomy" id="927083"/>
    <lineage>
        <taxon>Bacteria</taxon>
        <taxon>Pseudomonadati</taxon>
        <taxon>Myxococcota</taxon>
        <taxon>Polyangia</taxon>
        <taxon>Polyangiales</taxon>
        <taxon>Sandaracinaceae</taxon>
        <taxon>Sandaracinus</taxon>
    </lineage>
</organism>
<dbReference type="EMBL" id="CP011125">
    <property type="protein sequence ID" value="AKF07107.1"/>
    <property type="molecule type" value="Genomic_DNA"/>
</dbReference>
<proteinExistence type="inferred from homology"/>
<dbReference type="AlphaFoldDB" id="A0A0F6YJA6"/>
<dbReference type="Pfam" id="PF04379">
    <property type="entry name" value="DUF525"/>
    <property type="match status" value="1"/>
</dbReference>
<dbReference type="InterPro" id="IPR007474">
    <property type="entry name" value="ApaG_domain"/>
</dbReference>
<dbReference type="InterPro" id="IPR036767">
    <property type="entry name" value="ApaG_sf"/>
</dbReference>
<dbReference type="STRING" id="927083.DB32_004256"/>
<dbReference type="OrthoDB" id="9795226at2"/>